<dbReference type="InterPro" id="IPR028431">
    <property type="entry name" value="NADP_DH_HndA-like"/>
</dbReference>
<dbReference type="Gene3D" id="1.10.10.1590">
    <property type="entry name" value="NADH-quinone oxidoreductase subunit E"/>
    <property type="match status" value="1"/>
</dbReference>
<evidence type="ECO:0000256" key="3">
    <source>
        <dbReference type="ARBA" id="ARBA00023014"/>
    </source>
</evidence>
<dbReference type="InterPro" id="IPR036249">
    <property type="entry name" value="Thioredoxin-like_sf"/>
</dbReference>
<dbReference type="GO" id="GO:0051536">
    <property type="term" value="F:iron-sulfur cluster binding"/>
    <property type="evidence" value="ECO:0007669"/>
    <property type="project" value="UniProtKB-KW"/>
</dbReference>
<dbReference type="PANTHER" id="PTHR43342">
    <property type="entry name" value="NADH-QUINONE OXIDOREDUCTASE, E SUBUNIT"/>
    <property type="match status" value="1"/>
</dbReference>
<keyword evidence="1" id="KW-0479">Metal-binding</keyword>
<keyword evidence="2" id="KW-0408">Iron</keyword>
<name>A0A6J6FJ04_9ZZZZ</name>
<dbReference type="EMBL" id="CAEZZB010000142">
    <property type="protein sequence ID" value="CAB4753262.1"/>
    <property type="molecule type" value="Genomic_DNA"/>
</dbReference>
<dbReference type="GO" id="GO:0046872">
    <property type="term" value="F:metal ion binding"/>
    <property type="evidence" value="ECO:0007669"/>
    <property type="project" value="UniProtKB-KW"/>
</dbReference>
<evidence type="ECO:0000313" key="4">
    <source>
        <dbReference type="EMBL" id="CAB4588580.1"/>
    </source>
</evidence>
<gene>
    <name evidence="4" type="ORF">UFOPK1795_00443</name>
    <name evidence="5" type="ORF">UFOPK2275_00413</name>
    <name evidence="6" type="ORF">UFOPK2816_00940</name>
</gene>
<evidence type="ECO:0000313" key="6">
    <source>
        <dbReference type="EMBL" id="CAB4753262.1"/>
    </source>
</evidence>
<evidence type="ECO:0000256" key="1">
    <source>
        <dbReference type="ARBA" id="ARBA00022723"/>
    </source>
</evidence>
<dbReference type="EMBL" id="CAEZWQ010000031">
    <property type="protein sequence ID" value="CAB4659218.1"/>
    <property type="molecule type" value="Genomic_DNA"/>
</dbReference>
<sequence length="141" mass="15401">MKYSPWSQDAARVLLATLSDEKGPVLMALQLMQKEFGYVDKACVELIANYFNKSRADVHGVLTFYHDLQTTPPTEHQISICVAEACQAVGARELSAAVKAKFADETKDAYCFGNCALGPAVMVDGKIIGRATLEKIESARQ</sequence>
<dbReference type="SUPFAM" id="SSF52833">
    <property type="entry name" value="Thioredoxin-like"/>
    <property type="match status" value="1"/>
</dbReference>
<evidence type="ECO:0000256" key="2">
    <source>
        <dbReference type="ARBA" id="ARBA00023004"/>
    </source>
</evidence>
<protein>
    <submittedName>
        <fullName evidence="4">Unannotated protein</fullName>
    </submittedName>
</protein>
<organism evidence="4">
    <name type="scientific">freshwater metagenome</name>
    <dbReference type="NCBI Taxonomy" id="449393"/>
    <lineage>
        <taxon>unclassified sequences</taxon>
        <taxon>metagenomes</taxon>
        <taxon>ecological metagenomes</taxon>
    </lineage>
</organism>
<evidence type="ECO:0000313" key="5">
    <source>
        <dbReference type="EMBL" id="CAB4659218.1"/>
    </source>
</evidence>
<reference evidence="4" key="1">
    <citation type="submission" date="2020-05" db="EMBL/GenBank/DDBJ databases">
        <authorList>
            <person name="Chiriac C."/>
            <person name="Salcher M."/>
            <person name="Ghai R."/>
            <person name="Kavagutti S V."/>
        </authorList>
    </citation>
    <scope>NUCLEOTIDE SEQUENCE</scope>
</reference>
<dbReference type="InterPro" id="IPR041921">
    <property type="entry name" value="NuoE_N"/>
</dbReference>
<proteinExistence type="predicted"/>
<dbReference type="Gene3D" id="3.40.30.10">
    <property type="entry name" value="Glutaredoxin"/>
    <property type="match status" value="1"/>
</dbReference>
<dbReference type="EMBL" id="CAEZUG010000017">
    <property type="protein sequence ID" value="CAB4588580.1"/>
    <property type="molecule type" value="Genomic_DNA"/>
</dbReference>
<dbReference type="AlphaFoldDB" id="A0A6J6FJ04"/>
<accession>A0A6J6FJ04</accession>
<dbReference type="Pfam" id="PF01257">
    <property type="entry name" value="2Fe-2S_thioredx"/>
    <property type="match status" value="1"/>
</dbReference>
<keyword evidence="3" id="KW-0411">Iron-sulfur</keyword>
<dbReference type="PANTHER" id="PTHR43342:SF1">
    <property type="entry name" value="BIFURCATING [FEFE] HYDROGENASE GAMMA SUBUNIT"/>
    <property type="match status" value="1"/>
</dbReference>